<dbReference type="InterPro" id="IPR027417">
    <property type="entry name" value="P-loop_NTPase"/>
</dbReference>
<protein>
    <submittedName>
        <fullName evidence="1">Gp102</fullName>
    </submittedName>
</protein>
<name>D4P7L3_9CAUD</name>
<dbReference type="Proteomes" id="UP000002347">
    <property type="component" value="Segment"/>
</dbReference>
<dbReference type="GeneID" id="18565679"/>
<dbReference type="Pfam" id="PF22745">
    <property type="entry name" value="Nlig-Ia"/>
    <property type="match status" value="1"/>
</dbReference>
<dbReference type="EMBL" id="GU580941">
    <property type="protein sequence ID" value="ADD80993.1"/>
    <property type="molecule type" value="Genomic_DNA"/>
</dbReference>
<proteinExistence type="predicted"/>
<dbReference type="OrthoDB" id="2955at10239"/>
<organism evidence="1 2">
    <name type="scientific">Rhodococcus phage ReqiPepy6</name>
    <dbReference type="NCBI Taxonomy" id="691965"/>
    <lineage>
        <taxon>Viruses</taxon>
        <taxon>Duplodnaviria</taxon>
        <taxon>Heunggongvirae</taxon>
        <taxon>Uroviricota</taxon>
        <taxon>Caudoviricetes</taxon>
        <taxon>Pepyhexavirus</taxon>
        <taxon>Pepyhexavirus pepy6</taxon>
    </lineage>
</organism>
<keyword evidence="2" id="KW-1185">Reference proteome</keyword>
<accession>D4P7L3</accession>
<evidence type="ECO:0000313" key="2">
    <source>
        <dbReference type="Proteomes" id="UP000002347"/>
    </source>
</evidence>
<gene>
    <name evidence="1" type="ORF">Pepy6gene102</name>
</gene>
<dbReference type="RefSeq" id="YP_009017716.1">
    <property type="nucleotide sequence ID" value="NC_023735.1"/>
</dbReference>
<evidence type="ECO:0000313" key="1">
    <source>
        <dbReference type="EMBL" id="ADD80993.1"/>
    </source>
</evidence>
<dbReference type="SUPFAM" id="SSF52540">
    <property type="entry name" value="P-loop containing nucleoside triphosphate hydrolases"/>
    <property type="match status" value="2"/>
</dbReference>
<sequence length="542" mass="63361">MLFGSHDFQLDDTQSCGDRIQQLRMRILVHSYLYYELDQNILTDREFDTLAYELVDLQKRYPEVSEAVWYERDAFRDFDGSTGFHLPYKKNEVVPQIAQILIDTVGNETPAEADDEHYYIPRLDELHKTEEKKERPMGGVQLYPHQQEAVEKLSNGKVLVGGVGTGKTITSLVYFYTKVMGGTLGDPASIKTPKDIYVFTTARKRDELDWQKDAAKLIISRERDASVCGIKLTVDSYNNIKKYASVKDAFIILDEQRMVGSGAWTRAFISMAKHNEWIMLSATPGDKWEDYIPLFIANGFVKNRTEFKRNHIVYASYSKFPKVERYLEVGKLLKWRRQILVEMPYARHTTRNLHDVTVPHDKEKMDLVVKKRWNPYENRPLKDVAEMFICMRRVAYSDQSRREAVIQLLKHNHPRLIVFYNFNYELEILRTIAKDMPGLEVAEWNGQKHEQVPTGEHWLYLVQYVAGAEAWNCVATDAICFYSQTYSYKNFEQAQGRIDRLNTPFKQLHYYILKSTSQIDLAVSRSLSEKRSFNESEMSDFW</sequence>
<dbReference type="Gene3D" id="1.10.287.610">
    <property type="entry name" value="Helix hairpin bin"/>
    <property type="match status" value="1"/>
</dbReference>
<dbReference type="Gene3D" id="3.40.50.300">
    <property type="entry name" value="P-loop containing nucleotide triphosphate hydrolases"/>
    <property type="match status" value="2"/>
</dbReference>
<reference evidence="1 2" key="1">
    <citation type="journal article" date="2011" name="Appl. Environ. Microbiol.">
        <title>Genomic and functional analyses of Rhodococcus equi phages ReqiPepy6, ReqiPoco6, ReqiPine5, and ReqiDocB7.</title>
        <authorList>
            <person name="Summer E.J."/>
            <person name="Liu M."/>
            <person name="Gill J.J."/>
            <person name="Grant M."/>
            <person name="Chan-Cortes T.N."/>
            <person name="Ferguson L."/>
            <person name="Janes C."/>
            <person name="Lange K."/>
            <person name="Bertoli M."/>
            <person name="Moore C."/>
            <person name="Orchard R.C."/>
            <person name="Cohen N."/>
            <person name="Young R."/>
        </authorList>
    </citation>
    <scope>NUCLEOTIDE SEQUENCE [LARGE SCALE GENOMIC DNA]</scope>
</reference>
<dbReference type="KEGG" id="vg:18565679"/>
<dbReference type="SUPFAM" id="SSF56091">
    <property type="entry name" value="DNA ligase/mRNA capping enzyme, catalytic domain"/>
    <property type="match status" value="1"/>
</dbReference>